<dbReference type="InterPro" id="IPR000182">
    <property type="entry name" value="GNAT_dom"/>
</dbReference>
<evidence type="ECO:0000313" key="5">
    <source>
        <dbReference type="Proteomes" id="UP001057481"/>
    </source>
</evidence>
<evidence type="ECO:0000256" key="1">
    <source>
        <dbReference type="ARBA" id="ARBA00022679"/>
    </source>
</evidence>
<dbReference type="SUPFAM" id="SSF55729">
    <property type="entry name" value="Acyl-CoA N-acyltransferases (Nat)"/>
    <property type="match status" value="1"/>
</dbReference>
<dbReference type="Gene3D" id="3.40.630.30">
    <property type="match status" value="1"/>
</dbReference>
<name>A0ABT0VK16_9LACO</name>
<dbReference type="EMBL" id="JAGMVS010000073">
    <property type="protein sequence ID" value="MCM2437990.1"/>
    <property type="molecule type" value="Genomic_DNA"/>
</dbReference>
<evidence type="ECO:0000259" key="3">
    <source>
        <dbReference type="PROSITE" id="PS51186"/>
    </source>
</evidence>
<protein>
    <submittedName>
        <fullName evidence="4">GNAT family N-acetyltransferase</fullName>
    </submittedName>
</protein>
<dbReference type="PANTHER" id="PTHR43877">
    <property type="entry name" value="AMINOALKYLPHOSPHONATE N-ACETYLTRANSFERASE-RELATED-RELATED"/>
    <property type="match status" value="1"/>
</dbReference>
<sequence length="144" mass="16266">MEIKNSLQNNFEQIKADALAIRKSVFVAEQNIDISLELDNLDDVATHFVVYLNKQPIATARIHRTNDNGWHLQRVATLKSFRHQGVASMLMHNIESNASTLGITYLTLGAQLQAKDFYQKLGFIAQGSIFLYAGIQHITMCKFL</sequence>
<evidence type="ECO:0000313" key="4">
    <source>
        <dbReference type="EMBL" id="MCM2437990.1"/>
    </source>
</evidence>
<dbReference type="Proteomes" id="UP001057481">
    <property type="component" value="Unassembled WGS sequence"/>
</dbReference>
<feature type="domain" description="N-acetyltransferase" evidence="3">
    <location>
        <begin position="1"/>
        <end position="144"/>
    </location>
</feature>
<proteinExistence type="predicted"/>
<dbReference type="CDD" id="cd04301">
    <property type="entry name" value="NAT_SF"/>
    <property type="match status" value="1"/>
</dbReference>
<evidence type="ECO:0000256" key="2">
    <source>
        <dbReference type="ARBA" id="ARBA00023315"/>
    </source>
</evidence>
<dbReference type="InterPro" id="IPR050832">
    <property type="entry name" value="Bact_Acetyltransf"/>
</dbReference>
<accession>A0ABT0VK16</accession>
<reference evidence="4" key="1">
    <citation type="submission" date="2021-04" db="EMBL/GenBank/DDBJ databases">
        <title>Taxonomic assessment of Weissella genus.</title>
        <authorList>
            <person name="Fanelli F."/>
            <person name="Chieffi D."/>
            <person name="Dell'Aquila A."/>
            <person name="Gyu-Sung C."/>
            <person name="Franz C.M.A.P."/>
            <person name="Fusco V."/>
        </authorList>
    </citation>
    <scope>NUCLEOTIDE SEQUENCE</scope>
    <source>
        <strain evidence="4">LMG 25373</strain>
    </source>
</reference>
<keyword evidence="5" id="KW-1185">Reference proteome</keyword>
<keyword evidence="1" id="KW-0808">Transferase</keyword>
<gene>
    <name evidence="4" type="ORF">KAK10_08730</name>
</gene>
<dbReference type="RefSeq" id="WP_205143400.1">
    <property type="nucleotide sequence ID" value="NZ_JAFBDN010000005.1"/>
</dbReference>
<dbReference type="Pfam" id="PF13673">
    <property type="entry name" value="Acetyltransf_10"/>
    <property type="match status" value="1"/>
</dbReference>
<dbReference type="InterPro" id="IPR016181">
    <property type="entry name" value="Acyl_CoA_acyltransferase"/>
</dbReference>
<comment type="caution">
    <text evidence="4">The sequence shown here is derived from an EMBL/GenBank/DDBJ whole genome shotgun (WGS) entry which is preliminary data.</text>
</comment>
<keyword evidence="2" id="KW-0012">Acyltransferase</keyword>
<dbReference type="PROSITE" id="PS51186">
    <property type="entry name" value="GNAT"/>
    <property type="match status" value="1"/>
</dbReference>
<organism evidence="4 5">
    <name type="scientific">Periweissella beninensis</name>
    <dbReference type="NCBI Taxonomy" id="504936"/>
    <lineage>
        <taxon>Bacteria</taxon>
        <taxon>Bacillati</taxon>
        <taxon>Bacillota</taxon>
        <taxon>Bacilli</taxon>
        <taxon>Lactobacillales</taxon>
        <taxon>Lactobacillaceae</taxon>
        <taxon>Periweissella</taxon>
    </lineage>
</organism>